<dbReference type="GO" id="GO:0005839">
    <property type="term" value="C:proteasome core complex"/>
    <property type="evidence" value="ECO:0007669"/>
    <property type="project" value="InterPro"/>
</dbReference>
<dbReference type="InterPro" id="IPR029055">
    <property type="entry name" value="Ntn_hydrolases_N"/>
</dbReference>
<dbReference type="EMBL" id="JAUUTY010000005">
    <property type="protein sequence ID" value="KAK1633064.1"/>
    <property type="molecule type" value="Genomic_DNA"/>
</dbReference>
<evidence type="ECO:0000256" key="1">
    <source>
        <dbReference type="ARBA" id="ARBA00026071"/>
    </source>
</evidence>
<dbReference type="SUPFAM" id="SSF56235">
    <property type="entry name" value="N-terminal nucleophile aminohydrolases (Ntn hydrolases)"/>
    <property type="match status" value="1"/>
</dbReference>
<dbReference type="Pfam" id="PF00227">
    <property type="entry name" value="Proteasome"/>
    <property type="match status" value="1"/>
</dbReference>
<name>A0AAD8W487_LOLMU</name>
<comment type="caution">
    <text evidence="3">The sequence shown here is derived from an EMBL/GenBank/DDBJ whole genome shotgun (WGS) entry which is preliminary data.</text>
</comment>
<comment type="subunit">
    <text evidence="1">The 26S proteasome consists of a 20S proteasome core and two 19S regulatory subunits. The 20S proteasome core is composed of 28 subunits that are arranged in four stacked rings, resulting in a barrel-shaped structure. The two end rings are each formed by seven alpha subunits, and the two central rings are each formed by seven beta subunits. The catalytic chamber with the active sites is on the inside of the barrel.</text>
</comment>
<dbReference type="InterPro" id="IPR001353">
    <property type="entry name" value="Proteasome_sua/b"/>
</dbReference>
<accession>A0AAD8W487</accession>
<dbReference type="AlphaFoldDB" id="A0AAD8W487"/>
<evidence type="ECO:0000256" key="2">
    <source>
        <dbReference type="SAM" id="MobiDB-lite"/>
    </source>
</evidence>
<sequence>MEAISNAGSTLAWSSSTPPASTPSATCSPTRSLEPIAVEQLVQSLCDTKHGYTQWKAAAIEANSQASQSMLKKNYRGGISREDAVVLALKVLNKIMDSTRLTLEKLELAKVFLQPGTGEVQYQSAMDTTIS</sequence>
<feature type="compositionally biased region" description="Low complexity" evidence="2">
    <location>
        <begin position="9"/>
        <end position="29"/>
    </location>
</feature>
<dbReference type="GO" id="GO:0051603">
    <property type="term" value="P:proteolysis involved in protein catabolic process"/>
    <property type="evidence" value="ECO:0007669"/>
    <property type="project" value="InterPro"/>
</dbReference>
<evidence type="ECO:0000313" key="3">
    <source>
        <dbReference type="EMBL" id="KAK1633064.1"/>
    </source>
</evidence>
<evidence type="ECO:0000313" key="4">
    <source>
        <dbReference type="Proteomes" id="UP001231189"/>
    </source>
</evidence>
<keyword evidence="4" id="KW-1185">Reference proteome</keyword>
<dbReference type="Gene3D" id="3.60.20.10">
    <property type="entry name" value="Glutamine Phosphoribosylpyrophosphate, subunit 1, domain 1"/>
    <property type="match status" value="1"/>
</dbReference>
<feature type="region of interest" description="Disordered" evidence="2">
    <location>
        <begin position="1"/>
        <end position="29"/>
    </location>
</feature>
<proteinExistence type="predicted"/>
<dbReference type="Proteomes" id="UP001231189">
    <property type="component" value="Unassembled WGS sequence"/>
</dbReference>
<organism evidence="3 4">
    <name type="scientific">Lolium multiflorum</name>
    <name type="common">Italian ryegrass</name>
    <name type="synonym">Lolium perenne subsp. multiflorum</name>
    <dbReference type="NCBI Taxonomy" id="4521"/>
    <lineage>
        <taxon>Eukaryota</taxon>
        <taxon>Viridiplantae</taxon>
        <taxon>Streptophyta</taxon>
        <taxon>Embryophyta</taxon>
        <taxon>Tracheophyta</taxon>
        <taxon>Spermatophyta</taxon>
        <taxon>Magnoliopsida</taxon>
        <taxon>Liliopsida</taxon>
        <taxon>Poales</taxon>
        <taxon>Poaceae</taxon>
        <taxon>BOP clade</taxon>
        <taxon>Pooideae</taxon>
        <taxon>Poodae</taxon>
        <taxon>Poeae</taxon>
        <taxon>Poeae Chloroplast Group 2 (Poeae type)</taxon>
        <taxon>Loliodinae</taxon>
        <taxon>Loliinae</taxon>
        <taxon>Lolium</taxon>
    </lineage>
</organism>
<protein>
    <submittedName>
        <fullName evidence="3">Uncharacterized protein</fullName>
    </submittedName>
</protein>
<gene>
    <name evidence="3" type="ORF">QYE76_007379</name>
</gene>
<reference evidence="3" key="1">
    <citation type="submission" date="2023-07" db="EMBL/GenBank/DDBJ databases">
        <title>A chromosome-level genome assembly of Lolium multiflorum.</title>
        <authorList>
            <person name="Chen Y."/>
            <person name="Copetti D."/>
            <person name="Kolliker R."/>
            <person name="Studer B."/>
        </authorList>
    </citation>
    <scope>NUCLEOTIDE SEQUENCE</scope>
    <source>
        <strain evidence="3">02402/16</strain>
        <tissue evidence="3">Leaf</tissue>
    </source>
</reference>